<dbReference type="PIRSF" id="PIRSF005496">
    <property type="entry name" value="ATP_hel_hrpB"/>
    <property type="match status" value="1"/>
</dbReference>
<keyword evidence="1" id="KW-0547">Nucleotide-binding</keyword>
<evidence type="ECO:0000313" key="8">
    <source>
        <dbReference type="Proteomes" id="UP000030185"/>
    </source>
</evidence>
<dbReference type="eggNOG" id="COG1643">
    <property type="taxonomic scope" value="Bacteria"/>
</dbReference>
<name>A0A098LGY2_9BACT</name>
<dbReference type="SMART" id="SM00847">
    <property type="entry name" value="HA2"/>
    <property type="match status" value="1"/>
</dbReference>
<evidence type="ECO:0000256" key="2">
    <source>
        <dbReference type="ARBA" id="ARBA00022801"/>
    </source>
</evidence>
<dbReference type="InterPro" id="IPR014001">
    <property type="entry name" value="Helicase_ATP-bd"/>
</dbReference>
<dbReference type="FunFam" id="3.40.50.300:FF:002125">
    <property type="entry name" value="ATP-dependent helicase HrpB"/>
    <property type="match status" value="1"/>
</dbReference>
<dbReference type="InterPro" id="IPR049614">
    <property type="entry name" value="HrpB_DEXH"/>
</dbReference>
<dbReference type="STRING" id="153721.MYP_2567"/>
<evidence type="ECO:0000313" key="7">
    <source>
        <dbReference type="EMBL" id="GAL85338.1"/>
    </source>
</evidence>
<dbReference type="SMART" id="SM00487">
    <property type="entry name" value="DEXDc"/>
    <property type="match status" value="1"/>
</dbReference>
<dbReference type="PROSITE" id="PS51194">
    <property type="entry name" value="HELICASE_CTER"/>
    <property type="match status" value="1"/>
</dbReference>
<dbReference type="InterPro" id="IPR010225">
    <property type="entry name" value="HrpB"/>
</dbReference>
<dbReference type="NCBIfam" id="TIGR01970">
    <property type="entry name" value="DEAH_box_HrpB"/>
    <property type="match status" value="1"/>
</dbReference>
<dbReference type="Pfam" id="PF08482">
    <property type="entry name" value="HrpB_C"/>
    <property type="match status" value="1"/>
</dbReference>
<dbReference type="GO" id="GO:0016787">
    <property type="term" value="F:hydrolase activity"/>
    <property type="evidence" value="ECO:0007669"/>
    <property type="project" value="UniProtKB-KW"/>
</dbReference>
<dbReference type="InterPro" id="IPR007502">
    <property type="entry name" value="Helicase-assoc_dom"/>
</dbReference>
<dbReference type="AlphaFoldDB" id="A0A098LGY2"/>
<dbReference type="CDD" id="cd17990">
    <property type="entry name" value="DEXHc_HrpB"/>
    <property type="match status" value="1"/>
</dbReference>
<dbReference type="PROSITE" id="PS51192">
    <property type="entry name" value="HELICASE_ATP_BIND_1"/>
    <property type="match status" value="1"/>
</dbReference>
<dbReference type="GO" id="GO:0004386">
    <property type="term" value="F:helicase activity"/>
    <property type="evidence" value="ECO:0007669"/>
    <property type="project" value="UniProtKB-KW"/>
</dbReference>
<dbReference type="InterPro" id="IPR013689">
    <property type="entry name" value="RNA_helicase_ATP-dep_HrpB_C"/>
</dbReference>
<dbReference type="GO" id="GO:0005524">
    <property type="term" value="F:ATP binding"/>
    <property type="evidence" value="ECO:0007669"/>
    <property type="project" value="UniProtKB-KW"/>
</dbReference>
<feature type="domain" description="Helicase C-terminal" evidence="6">
    <location>
        <begin position="202"/>
        <end position="371"/>
    </location>
</feature>
<evidence type="ECO:0000259" key="5">
    <source>
        <dbReference type="PROSITE" id="PS51192"/>
    </source>
</evidence>
<evidence type="ECO:0000256" key="1">
    <source>
        <dbReference type="ARBA" id="ARBA00022741"/>
    </source>
</evidence>
<evidence type="ECO:0000256" key="3">
    <source>
        <dbReference type="ARBA" id="ARBA00022806"/>
    </source>
</evidence>
<keyword evidence="2" id="KW-0378">Hydrolase</keyword>
<dbReference type="InterPro" id="IPR027417">
    <property type="entry name" value="P-loop_NTPase"/>
</dbReference>
<dbReference type="Pfam" id="PF00270">
    <property type="entry name" value="DEAD"/>
    <property type="match status" value="1"/>
</dbReference>
<dbReference type="InterPro" id="IPR001650">
    <property type="entry name" value="Helicase_C-like"/>
</dbReference>
<dbReference type="SUPFAM" id="SSF52540">
    <property type="entry name" value="P-loop containing nucleoside triphosphate hydrolases"/>
    <property type="match status" value="1"/>
</dbReference>
<dbReference type="PANTHER" id="PTHR43519:SF1">
    <property type="entry name" value="ATP-DEPENDENT RNA HELICASE HRPB"/>
    <property type="match status" value="1"/>
</dbReference>
<comment type="caution">
    <text evidence="7">The sequence shown here is derived from an EMBL/GenBank/DDBJ whole genome shotgun (WGS) entry which is preliminary data.</text>
</comment>
<protein>
    <submittedName>
        <fullName evidence="7">DEAD/DEAH box helicase</fullName>
    </submittedName>
</protein>
<gene>
    <name evidence="7" type="ORF">MYP_2567</name>
</gene>
<dbReference type="SMART" id="SM00490">
    <property type="entry name" value="HELICc"/>
    <property type="match status" value="1"/>
</dbReference>
<dbReference type="EMBL" id="BBLT01000004">
    <property type="protein sequence ID" value="GAL85338.1"/>
    <property type="molecule type" value="Genomic_DNA"/>
</dbReference>
<keyword evidence="3 7" id="KW-0347">Helicase</keyword>
<feature type="domain" description="Helicase ATP-binding" evidence="5">
    <location>
        <begin position="16"/>
        <end position="180"/>
    </location>
</feature>
<proteinExistence type="predicted"/>
<dbReference type="RefSeq" id="WP_370568877.1">
    <property type="nucleotide sequence ID" value="NZ_BBLT01000004.1"/>
</dbReference>
<evidence type="ECO:0000256" key="4">
    <source>
        <dbReference type="ARBA" id="ARBA00022840"/>
    </source>
</evidence>
<accession>A0A098LGY2</accession>
<dbReference type="GO" id="GO:0003676">
    <property type="term" value="F:nucleic acid binding"/>
    <property type="evidence" value="ECO:0007669"/>
    <property type="project" value="InterPro"/>
</dbReference>
<dbReference type="Gene3D" id="1.20.120.1080">
    <property type="match status" value="1"/>
</dbReference>
<dbReference type="InterPro" id="IPR011545">
    <property type="entry name" value="DEAD/DEAH_box_helicase_dom"/>
</dbReference>
<dbReference type="PANTHER" id="PTHR43519">
    <property type="entry name" value="ATP-DEPENDENT RNA HELICASE HRPB"/>
    <property type="match status" value="1"/>
</dbReference>
<dbReference type="CDD" id="cd18791">
    <property type="entry name" value="SF2_C_RHA"/>
    <property type="match status" value="1"/>
</dbReference>
<organism evidence="7 8">
    <name type="scientific">Sporocytophaga myxococcoides</name>
    <dbReference type="NCBI Taxonomy" id="153721"/>
    <lineage>
        <taxon>Bacteria</taxon>
        <taxon>Pseudomonadati</taxon>
        <taxon>Bacteroidota</taxon>
        <taxon>Cytophagia</taxon>
        <taxon>Cytophagales</taxon>
        <taxon>Cytophagaceae</taxon>
        <taxon>Sporocytophaga</taxon>
    </lineage>
</organism>
<sequence length="831" mass="93593">MSITDLPIQEIIPDIKDKLNLFTTLILQAPPGAGKSTVLPLALYNEPWLKGKRILMLEPRKLAARAVASRMSQHLDEEVGKTVGYRVRFDNKVSKDTRIEVLTEGILTRMIQQDNALDNVGLVIFDEFHERSLHADLALALCREVQTVLREDLRILIMSATLNSDQLSSLLDNAPILSSSGRQHPVTVSYMPPDNNLSIPHQVSKAIRKVVSLHDDGDILVFLPGTGEILKTLDLLSEDLRSIRILPLYGDLPLQKQQEALSPNSEGYRKIILATSIAETSLTIEGIKIVVDSGFSRAPRFDPKTGLTKLETIPVTKDAADQRAGRAGRLGPGICYRLWSQPSHQYLQEQRTPEILEADLSPTILELINWGARDISTLSFLTPPPQGSVKQAKELLKNIDAIDDQEKITERGKEIIKLPTHPRIAHLLIEGKHKGMLSLATDLAAILEERDPLRKEAGSNMVLRIEALRRWRNKESSDAEKNVLERIERIASSWRKTFNINSDNSVVDGACVGELIADAYPERIAIKKDAANNSYRLANGRSARLGDFDPLNIENWLAIAHLDAGMGEGKIFLAAPVNPDNLDHLKKNKRAVGWDKNKGILIARNEIKIGELIISSSPLKNIPEDELSEMLCTIIRSEGKDLLPWSEETDELIARLMSLHLWRTTEPWPEMNRRYITDNAEEWVAPYLQNLRKKEDFKKLDVKGIISGIVSWDLYQKLDLLAPTHIKVPSGSMIKLQYKDEGAPPVLAVRLQEVFGLLDSPAVNEGRNKVILHLLSPGYKPVQITQDLKSFWQNTYQEVRKELRMKYPKHHWPEDPWTAEAVRGVKKREKK</sequence>
<reference evidence="7 8" key="1">
    <citation type="submission" date="2014-09" db="EMBL/GenBank/DDBJ databases">
        <title>Sporocytophaga myxococcoides PG-01 genome sequencing.</title>
        <authorList>
            <person name="Liu L."/>
            <person name="Gao P.J."/>
            <person name="Chen G.J."/>
            <person name="Wang L.S."/>
        </authorList>
    </citation>
    <scope>NUCLEOTIDE SEQUENCE [LARGE SCALE GENOMIC DNA]</scope>
    <source>
        <strain evidence="7 8">PG-01</strain>
    </source>
</reference>
<evidence type="ECO:0000259" key="6">
    <source>
        <dbReference type="PROSITE" id="PS51194"/>
    </source>
</evidence>
<dbReference type="Proteomes" id="UP000030185">
    <property type="component" value="Unassembled WGS sequence"/>
</dbReference>
<dbReference type="Gene3D" id="3.40.50.300">
    <property type="entry name" value="P-loop containing nucleotide triphosphate hydrolases"/>
    <property type="match status" value="2"/>
</dbReference>
<keyword evidence="8" id="KW-1185">Reference proteome</keyword>
<dbReference type="Pfam" id="PF00271">
    <property type="entry name" value="Helicase_C"/>
    <property type="match status" value="1"/>
</dbReference>
<keyword evidence="4" id="KW-0067">ATP-binding</keyword>